<gene>
    <name evidence="7" type="ORF">RhiirC2_852734</name>
</gene>
<dbReference type="GO" id="GO:0071218">
    <property type="term" value="P:cellular response to misfolded protein"/>
    <property type="evidence" value="ECO:0007669"/>
    <property type="project" value="TreeGrafter"/>
</dbReference>
<evidence type="ECO:0000259" key="6">
    <source>
        <dbReference type="PROSITE" id="PS51698"/>
    </source>
</evidence>
<reference evidence="7 8" key="1">
    <citation type="submission" date="2016-04" db="EMBL/GenBank/DDBJ databases">
        <title>Genome analyses suggest a sexual origin of heterokaryosis in a supposedly ancient asexual fungus.</title>
        <authorList>
            <person name="Ropars J."/>
            <person name="Sedzielewska K."/>
            <person name="Noel J."/>
            <person name="Charron P."/>
            <person name="Farinelli L."/>
            <person name="Marton T."/>
            <person name="Kruger M."/>
            <person name="Pelin A."/>
            <person name="Brachmann A."/>
            <person name="Corradi N."/>
        </authorList>
    </citation>
    <scope>NUCLEOTIDE SEQUENCE [LARGE SCALE GENOMIC DNA]</scope>
    <source>
        <strain evidence="7 8">C2</strain>
    </source>
</reference>
<evidence type="ECO:0000256" key="2">
    <source>
        <dbReference type="ARBA" id="ARBA00012483"/>
    </source>
</evidence>
<proteinExistence type="predicted"/>
<dbReference type="PANTHER" id="PTHR46803">
    <property type="entry name" value="E3 UBIQUITIN-PROTEIN LIGASE CHIP"/>
    <property type="match status" value="1"/>
</dbReference>
<dbReference type="EMBL" id="LLXL01001065">
    <property type="protein sequence ID" value="PKK66634.1"/>
    <property type="molecule type" value="Genomic_DNA"/>
</dbReference>
<sequence length="172" mass="19833">MANNQGRRQILNMADGLEKIEGVGKVSMDVFLRAGFNTIGDLKEEGGYAQRIQNAIDVLKVERPEFNNQYWKNLSIRCDAIIRRVKDAGTFPYIPSQYMCPISLNWMEDPVVTPSGVSYDRALLEEWLRNDPHDPLTREVLTIDQVYANRNLKDAIEHYRNTYVHFSIPLTN</sequence>
<feature type="domain" description="U-box" evidence="6">
    <location>
        <begin position="93"/>
        <end position="166"/>
    </location>
</feature>
<evidence type="ECO:0000313" key="8">
    <source>
        <dbReference type="Proteomes" id="UP000233469"/>
    </source>
</evidence>
<reference evidence="7 8" key="2">
    <citation type="submission" date="2017-10" db="EMBL/GenBank/DDBJ databases">
        <title>Extensive intraspecific genome diversity in a model arbuscular mycorrhizal fungus.</title>
        <authorList>
            <person name="Chen E.C.H."/>
            <person name="Morin E."/>
            <person name="Baudet D."/>
            <person name="Noel J."/>
            <person name="Ndikumana S."/>
            <person name="Charron P."/>
            <person name="St-Onge C."/>
            <person name="Giorgi J."/>
            <person name="Grigoriev I.V."/>
            <person name="Roux C."/>
            <person name="Martin F.M."/>
            <person name="Corradi N."/>
        </authorList>
    </citation>
    <scope>NUCLEOTIDE SEQUENCE [LARGE SCALE GENOMIC DNA]</scope>
    <source>
        <strain evidence="7 8">C2</strain>
    </source>
</reference>
<dbReference type="Gene3D" id="3.30.40.10">
    <property type="entry name" value="Zinc/RING finger domain, C3HC4 (zinc finger)"/>
    <property type="match status" value="1"/>
</dbReference>
<name>A0A2N1MYB8_9GLOM</name>
<comment type="catalytic activity">
    <reaction evidence="1">
        <text>S-ubiquitinyl-[E2 ubiquitin-conjugating enzyme]-L-cysteine + [acceptor protein]-L-lysine = [E2 ubiquitin-conjugating enzyme]-L-cysteine + N(6)-ubiquitinyl-[acceptor protein]-L-lysine.</text>
        <dbReference type="EC" id="2.3.2.27"/>
    </reaction>
</comment>
<dbReference type="SUPFAM" id="SSF57850">
    <property type="entry name" value="RING/U-box"/>
    <property type="match status" value="1"/>
</dbReference>
<dbReference type="InterPro" id="IPR003613">
    <property type="entry name" value="Ubox_domain"/>
</dbReference>
<dbReference type="GO" id="GO:0051087">
    <property type="term" value="F:protein-folding chaperone binding"/>
    <property type="evidence" value="ECO:0007669"/>
    <property type="project" value="TreeGrafter"/>
</dbReference>
<dbReference type="PROSITE" id="PS51698">
    <property type="entry name" value="U_BOX"/>
    <property type="match status" value="1"/>
</dbReference>
<evidence type="ECO:0000256" key="5">
    <source>
        <dbReference type="ARBA" id="ARBA00022786"/>
    </source>
</evidence>
<dbReference type="GO" id="GO:0006515">
    <property type="term" value="P:protein quality control for misfolded or incompletely synthesized proteins"/>
    <property type="evidence" value="ECO:0007669"/>
    <property type="project" value="TreeGrafter"/>
</dbReference>
<dbReference type="GO" id="GO:0005737">
    <property type="term" value="C:cytoplasm"/>
    <property type="evidence" value="ECO:0007669"/>
    <property type="project" value="TreeGrafter"/>
</dbReference>
<keyword evidence="5" id="KW-0833">Ubl conjugation pathway</keyword>
<dbReference type="GO" id="GO:0000209">
    <property type="term" value="P:protein polyubiquitination"/>
    <property type="evidence" value="ECO:0007669"/>
    <property type="project" value="TreeGrafter"/>
</dbReference>
<evidence type="ECO:0000313" key="7">
    <source>
        <dbReference type="EMBL" id="PKK66634.1"/>
    </source>
</evidence>
<evidence type="ECO:0000256" key="3">
    <source>
        <dbReference type="ARBA" id="ARBA00022679"/>
    </source>
</evidence>
<dbReference type="Proteomes" id="UP000233469">
    <property type="component" value="Unassembled WGS sequence"/>
</dbReference>
<accession>A0A2N1MYB8</accession>
<dbReference type="VEuPathDB" id="FungiDB:RhiirA1_449332"/>
<dbReference type="VEuPathDB" id="FungiDB:FUN_015923"/>
<dbReference type="GO" id="GO:0043161">
    <property type="term" value="P:proteasome-mediated ubiquitin-dependent protein catabolic process"/>
    <property type="evidence" value="ECO:0007669"/>
    <property type="project" value="TreeGrafter"/>
</dbReference>
<dbReference type="InterPro" id="IPR013083">
    <property type="entry name" value="Znf_RING/FYVE/PHD"/>
</dbReference>
<organism evidence="7 8">
    <name type="scientific">Rhizophagus irregularis</name>
    <dbReference type="NCBI Taxonomy" id="588596"/>
    <lineage>
        <taxon>Eukaryota</taxon>
        <taxon>Fungi</taxon>
        <taxon>Fungi incertae sedis</taxon>
        <taxon>Mucoromycota</taxon>
        <taxon>Glomeromycotina</taxon>
        <taxon>Glomeromycetes</taxon>
        <taxon>Glomerales</taxon>
        <taxon>Glomeraceae</taxon>
        <taxon>Rhizophagus</taxon>
    </lineage>
</organism>
<comment type="caution">
    <text evidence="7">The sequence shown here is derived from an EMBL/GenBank/DDBJ whole genome shotgun (WGS) entry which is preliminary data.</text>
</comment>
<dbReference type="EC" id="2.3.2.27" evidence="2"/>
<dbReference type="AlphaFoldDB" id="A0A2N1MYB8"/>
<dbReference type="GO" id="GO:0045862">
    <property type="term" value="P:positive regulation of proteolysis"/>
    <property type="evidence" value="ECO:0007669"/>
    <property type="project" value="TreeGrafter"/>
</dbReference>
<dbReference type="PANTHER" id="PTHR46803:SF2">
    <property type="entry name" value="E3 UBIQUITIN-PROTEIN LIGASE CHIP"/>
    <property type="match status" value="1"/>
</dbReference>
<protein>
    <recommendedName>
        <fullName evidence="2">RING-type E3 ubiquitin transferase</fullName>
        <ecNumber evidence="2">2.3.2.27</ecNumber>
    </recommendedName>
</protein>
<dbReference type="SMART" id="SM00504">
    <property type="entry name" value="Ubox"/>
    <property type="match status" value="1"/>
</dbReference>
<keyword evidence="3" id="KW-0808">Transferase</keyword>
<keyword evidence="4" id="KW-0677">Repeat</keyword>
<evidence type="ECO:0000256" key="1">
    <source>
        <dbReference type="ARBA" id="ARBA00000900"/>
    </source>
</evidence>
<evidence type="ECO:0000256" key="4">
    <source>
        <dbReference type="ARBA" id="ARBA00022737"/>
    </source>
</evidence>
<dbReference type="VEuPathDB" id="FungiDB:RhiirFUN_014154"/>
<dbReference type="Pfam" id="PF04564">
    <property type="entry name" value="U-box"/>
    <property type="match status" value="1"/>
</dbReference>
<dbReference type="GO" id="GO:0061630">
    <property type="term" value="F:ubiquitin protein ligase activity"/>
    <property type="evidence" value="ECO:0007669"/>
    <property type="project" value="UniProtKB-EC"/>
</dbReference>